<protein>
    <submittedName>
        <fullName evidence="1">Uncharacterized protein</fullName>
    </submittedName>
</protein>
<sequence>MVIGVNEAIHMGKRIQLQLSLHMSGICYEKKKKRSCCCPPPPAFAYVAALSLFGVERGLIQLVSSSYDIRVYSSIKVHNLNVCLDWVDFRLYEIYRAHLIRSLARRKIQKSIRDSSLLKTSLDLILIMAIRSSSLVNLFRGHPISLPPGKDQIGNQIAEEDGRHRSDGGLH</sequence>
<evidence type="ECO:0000313" key="1">
    <source>
        <dbReference type="EMBL" id="KAI3734420.1"/>
    </source>
</evidence>
<comment type="caution">
    <text evidence="1">The sequence shown here is derived from an EMBL/GenBank/DDBJ whole genome shotgun (WGS) entry which is preliminary data.</text>
</comment>
<reference evidence="1 2" key="2">
    <citation type="journal article" date="2022" name="Mol. Ecol. Resour.">
        <title>The genomes of chicory, endive, great burdock and yacon provide insights into Asteraceae paleo-polyploidization history and plant inulin production.</title>
        <authorList>
            <person name="Fan W."/>
            <person name="Wang S."/>
            <person name="Wang H."/>
            <person name="Wang A."/>
            <person name="Jiang F."/>
            <person name="Liu H."/>
            <person name="Zhao H."/>
            <person name="Xu D."/>
            <person name="Zhang Y."/>
        </authorList>
    </citation>
    <scope>NUCLEOTIDE SEQUENCE [LARGE SCALE GENOMIC DNA]</scope>
    <source>
        <strain evidence="2">cv. Niubang</strain>
    </source>
</reference>
<reference evidence="2" key="1">
    <citation type="journal article" date="2022" name="Mol. Ecol. Resour.">
        <title>The genomes of chicory, endive, great burdock and yacon provide insights into Asteraceae palaeo-polyploidization history and plant inulin production.</title>
        <authorList>
            <person name="Fan W."/>
            <person name="Wang S."/>
            <person name="Wang H."/>
            <person name="Wang A."/>
            <person name="Jiang F."/>
            <person name="Liu H."/>
            <person name="Zhao H."/>
            <person name="Xu D."/>
            <person name="Zhang Y."/>
        </authorList>
    </citation>
    <scope>NUCLEOTIDE SEQUENCE [LARGE SCALE GENOMIC DNA]</scope>
    <source>
        <strain evidence="2">cv. Niubang</strain>
    </source>
</reference>
<organism evidence="1 2">
    <name type="scientific">Arctium lappa</name>
    <name type="common">Greater burdock</name>
    <name type="synonym">Lappa major</name>
    <dbReference type="NCBI Taxonomy" id="4217"/>
    <lineage>
        <taxon>Eukaryota</taxon>
        <taxon>Viridiplantae</taxon>
        <taxon>Streptophyta</taxon>
        <taxon>Embryophyta</taxon>
        <taxon>Tracheophyta</taxon>
        <taxon>Spermatophyta</taxon>
        <taxon>Magnoliopsida</taxon>
        <taxon>eudicotyledons</taxon>
        <taxon>Gunneridae</taxon>
        <taxon>Pentapetalae</taxon>
        <taxon>asterids</taxon>
        <taxon>campanulids</taxon>
        <taxon>Asterales</taxon>
        <taxon>Asteraceae</taxon>
        <taxon>Carduoideae</taxon>
        <taxon>Cardueae</taxon>
        <taxon>Arctiinae</taxon>
        <taxon>Arctium</taxon>
    </lineage>
</organism>
<name>A0ACB9CJR5_ARCLA</name>
<evidence type="ECO:0000313" key="2">
    <source>
        <dbReference type="Proteomes" id="UP001055879"/>
    </source>
</evidence>
<gene>
    <name evidence="1" type="ORF">L6452_13888</name>
</gene>
<dbReference type="EMBL" id="CM042050">
    <property type="protein sequence ID" value="KAI3734420.1"/>
    <property type="molecule type" value="Genomic_DNA"/>
</dbReference>
<accession>A0ACB9CJR5</accession>
<dbReference type="Proteomes" id="UP001055879">
    <property type="component" value="Linkage Group LG04"/>
</dbReference>
<proteinExistence type="predicted"/>
<keyword evidence="2" id="KW-1185">Reference proteome</keyword>